<evidence type="ECO:0000313" key="2">
    <source>
        <dbReference type="EMBL" id="OAO16239.1"/>
    </source>
</evidence>
<dbReference type="GO" id="GO:0005829">
    <property type="term" value="C:cytosol"/>
    <property type="evidence" value="ECO:0007669"/>
    <property type="project" value="GOC"/>
</dbReference>
<dbReference type="GO" id="GO:0008104">
    <property type="term" value="P:intracellular protein localization"/>
    <property type="evidence" value="ECO:0007669"/>
    <property type="project" value="TreeGrafter"/>
</dbReference>
<dbReference type="STRING" id="478820.A0A196SJY9"/>
<dbReference type="InterPro" id="IPR040108">
    <property type="entry name" value="Laa1/Sip1/HEATR5"/>
</dbReference>
<dbReference type="GO" id="GO:0030139">
    <property type="term" value="C:endocytic vesicle"/>
    <property type="evidence" value="ECO:0007669"/>
    <property type="project" value="TreeGrafter"/>
</dbReference>
<dbReference type="Pfam" id="PF20210">
    <property type="entry name" value="Laa1_Sip1_HTR5"/>
    <property type="match status" value="1"/>
</dbReference>
<dbReference type="GO" id="GO:0005794">
    <property type="term" value="C:Golgi apparatus"/>
    <property type="evidence" value="ECO:0007669"/>
    <property type="project" value="TreeGrafter"/>
</dbReference>
<dbReference type="PANTHER" id="PTHR21663">
    <property type="entry name" value="HYPOTHETICAL HEAT DOMAIN-CONTAINING"/>
    <property type="match status" value="1"/>
</dbReference>
<dbReference type="InterPro" id="IPR016024">
    <property type="entry name" value="ARM-type_fold"/>
</dbReference>
<feature type="compositionally biased region" description="Low complexity" evidence="1">
    <location>
        <begin position="1664"/>
        <end position="1683"/>
    </location>
</feature>
<dbReference type="InterPro" id="IPR046837">
    <property type="entry name" value="Laa1/Sip1/HEATR5-like_HEAT"/>
</dbReference>
<accession>A0A196SJY9</accession>
<organism evidence="2 3">
    <name type="scientific">Blastocystis sp. subtype 1 (strain ATCC 50177 / NandII)</name>
    <dbReference type="NCBI Taxonomy" id="478820"/>
    <lineage>
        <taxon>Eukaryota</taxon>
        <taxon>Sar</taxon>
        <taxon>Stramenopiles</taxon>
        <taxon>Bigyra</taxon>
        <taxon>Opalozoa</taxon>
        <taxon>Opalinata</taxon>
        <taxon>Blastocystidae</taxon>
        <taxon>Blastocystis</taxon>
    </lineage>
</organism>
<dbReference type="OrthoDB" id="192608at2759"/>
<feature type="compositionally biased region" description="Basic and acidic residues" evidence="1">
    <location>
        <begin position="1924"/>
        <end position="2046"/>
    </location>
</feature>
<dbReference type="PANTHER" id="PTHR21663:SF0">
    <property type="entry name" value="HEAT REPEAT-CONTAINING PROTEIN 5B"/>
    <property type="match status" value="1"/>
</dbReference>
<feature type="compositionally biased region" description="Acidic residues" evidence="1">
    <location>
        <begin position="1761"/>
        <end position="1771"/>
    </location>
</feature>
<feature type="compositionally biased region" description="Basic and acidic residues" evidence="1">
    <location>
        <begin position="1772"/>
        <end position="1886"/>
    </location>
</feature>
<proteinExistence type="predicted"/>
<dbReference type="GO" id="GO:0042147">
    <property type="term" value="P:retrograde transport, endosome to Golgi"/>
    <property type="evidence" value="ECO:0007669"/>
    <property type="project" value="TreeGrafter"/>
</dbReference>
<gene>
    <name evidence="2" type="ORF">AV274_2019</name>
</gene>
<comment type="caution">
    <text evidence="2">The sequence shown here is derived from an EMBL/GenBank/DDBJ whole genome shotgun (WGS) entry which is preliminary data.</text>
</comment>
<dbReference type="EMBL" id="LXWW01000092">
    <property type="protein sequence ID" value="OAO16239.1"/>
    <property type="molecule type" value="Genomic_DNA"/>
</dbReference>
<sequence>MSADLLATTQRLSAIFATNFSGKDAAPLYQCRLQLYEVLNKIAERIPSSAPDTVKSSAAEFEKEMIPAMKSKTKQCIKIASSRYPPNIVVLCFDILAGFVREDHPFFVQNLDSFLSLYSKLSKSLTDKEINSIVSYITVLLSKKTLLIASPQFVRLVPYLYKALTKCIGTKRMEIQSPCLALMASLPAILVWIPSCQSLLVSVQDYMNQMLHDEKDVSPEMAGIIAAETASMFFQLITEAQTRLKSAEKVKKYGENSKEPLPPALTGNYSFEGIVTWLFDHMAGASDALQLRFASFLLHLLEACKDLVLERDVMILLTLLFNQLKSRPPVVPSRLDEPSAVHQFIFHTVVCDGICRSLSESHVAFALAAVVNLFKVAPSEIVSVSVIKALTKIIPILGEAVKADWQEHFALFLPALASPSPALQAAAERLFLVLGTIDVSIVESFVHRLAQELQTRLEAVRAAGMCEKDTLTGVARLAGHLLLLLHTRQQPVAAALLDTLLRQARALLQLCADSTRAPDAQVQLLQRQSFQCCAEAALFLLQGLVMMDDTWLLPELEGVLALCDAQLDAVAAVFARLNNGRATAGPAADPAVVEAELTLACRLLVPLLQVVLLLTRCRRDLFDTYTSLFQHIIAQFQTVCSALQTLSCGSLAQRRVLWRLVLLAQHILVALPSHLLLPSIDVYLPLTLLAVMENREMTTLAEEVADPRDELLLHPIKPRAVELMETLTADFATATKADDADYEDVSFFILFQKLLVTPCAVAPYPCVLRPTAPLLFTRVANAAVQAFGYLFVNHSSGNRERMIEIVLNDAAELDKKSAASQAITARCVCSLLWTVTNIALSYGMALEVHAWTGTAKAVLLGAMRSADVVNRYVASQALAQLCAVVDFEYVKEVAGDFESVLNKNTDPTQMACCVYCLCYLQRLLATRRGTAMQHNTRQVLEVELADHRQPLRNWCLRALGLAIAAEGDEAEWVEQAVGWLNRELVRDDEERMIDTVQWVSLWLNDVSVLVEEGGNAATVLVKDRFALLLSFVDLVWNHYTNPLLRVICIETYSLLFEALPTSLSPATFLSTLLFSMHAHHDRLRFTALMALKKLVETSPRFLFGSTDEVVVPFPELLTTVLQCYQLCLLSDDSLAINACAELYIAIITARVQADKSDLHALWRLVCVTTTAVMGDAPLTVAKAEKKELAVRMEGEEEDSAVIETRSAPEKEQEWTWQALLLSLEGAFAAIQALFALLTPRDAPLYHILSELVRLCCHATTISYEGSAIESIQVMALTVLRELLARFGDVRDDDDRAKLYLEQYVVQVVSAVRRVMSPNCGVRGMAASVRVLALLVTKRTVQDDDAVAKLLLLLLPDTETPTTLQAAIAKEKSAAMAGLLAAAQHQPFAAVVQNFVAAHREVFAPLWLEEVRSAVTAHQPSVFFFPAAWLLASSDAPGTLCLLLKQGLVNLRLAKNDAERLQAVLGLTALFKNLAGFGNDAISSSFVQSVLSELPALLARPVDENSPDSVLAHASLVSLLTCVLEHLRLAPLAAFSDDGQPFQGRVASRGLANCCVDPAAFAVEAKEDWGEDDWEEAKPAEKPEKVEAKPAEKVETKGMEKPEAKPEKAEKVKPAAKERRPRVKPARVVNTGFSDDEAPSAKPTRRRGKKNALLANFVAEDNRAASETPSPTPETVPEAVPEAAKQAEVAPSVPQAAAPLKVTAAGEDDWDEDWEAPAKPATPTTGEVEWAVEEEGLKAERWSEDEEWVTVEKGGSKNGGDWGDEDWDVEGEVAEKPVEKKEEKPAEKPVEKKEEKPAEKKEEEAVKEEKPVEEEKVEEKPEEVKREEKEEEKPEEEKKENPEEMKEEEKKEEKLVEEKEEEKKMEGVKEEVKEEEKPTEKEEKVEEKPEEEEKEEKEEAKPAEEKKDVEPEAKPVEEKEEEKEENPAEKKEEKPEEMKEEVKKEEKPKEGEEKKEEEKEEKPEIVEEKKEETTAEKKEEKEEVKEEKEEETTIEKPVEEKEEVKEERSEEMKEEKPEEKPVVKKEEENSVEKEEKEEEKPVVKKEEIPEEVVEEKKEVVKEEEKPVVEMKEEKPEEEKEKEENTVEKEQKPEEKEEVKEEKPKEKEQKPEEKEEVKEEKPEEKEEVKEEKPEEKEQKPEEKEEVKEEKEEVEEEKKEEPTLEMPKEKPSRKPAEKKERAKKPKSPKKSPMEEEEPVRATFTDPLRAADFPPTPISIAHASPLLAPVLRSLLAAIDANHAWQETRALLDVASHLFDHHVAVMALLASHVLAVAATRPLSDPETAVQCLVLITAGNLPLARSVSDRCVAAAQEAAKKKDAVCFAQATAVLVAFFAAWREDCFVADLAAVFLAAFAKEAVAQPLSADTAPLMAAALEKYAEVLELLPTPLGAALVGATGLNAVMAVGRALSALPAVADRELTVVADRELTVVADRELTVVVRVMAGVYRHAAKKEALVEVMVRVCAAVGQLQEASEAMVLVKAMVLELATAHGKEMKAVLQDLRRSDVRVVQSVLRKAIEEKGEGKKKRRASHVPIRLDESKFM</sequence>
<feature type="compositionally biased region" description="Basic and acidic residues" evidence="1">
    <location>
        <begin position="2053"/>
        <end position="2177"/>
    </location>
</feature>
<protein>
    <recommendedName>
        <fullName evidence="4">HEAT repeat-containing protein</fullName>
    </recommendedName>
</protein>
<dbReference type="GO" id="GO:0016020">
    <property type="term" value="C:membrane"/>
    <property type="evidence" value="ECO:0007669"/>
    <property type="project" value="TreeGrafter"/>
</dbReference>
<reference evidence="2 3" key="1">
    <citation type="submission" date="2016-05" db="EMBL/GenBank/DDBJ databases">
        <title>Nuclear genome of Blastocystis sp. subtype 1 NandII.</title>
        <authorList>
            <person name="Gentekaki E."/>
            <person name="Curtis B."/>
            <person name="Stairs C."/>
            <person name="Eme L."/>
            <person name="Herman E."/>
            <person name="Klimes V."/>
            <person name="Arias M.C."/>
            <person name="Elias M."/>
            <person name="Hilliou F."/>
            <person name="Klute M."/>
            <person name="Malik S.-B."/>
            <person name="Pightling A."/>
            <person name="Rachubinski R."/>
            <person name="Salas D."/>
            <person name="Schlacht A."/>
            <person name="Suga H."/>
            <person name="Archibald J."/>
            <person name="Ball S.G."/>
            <person name="Clark G."/>
            <person name="Dacks J."/>
            <person name="Van Der Giezen M."/>
            <person name="Tsaousis A."/>
            <person name="Roger A."/>
        </authorList>
    </citation>
    <scope>NUCLEOTIDE SEQUENCE [LARGE SCALE GENOMIC DNA]</scope>
    <source>
        <strain evidence="3">ATCC 50177 / NandII</strain>
    </source>
</reference>
<feature type="compositionally biased region" description="Acidic residues" evidence="1">
    <location>
        <begin position="1705"/>
        <end position="1714"/>
    </location>
</feature>
<evidence type="ECO:0000256" key="1">
    <source>
        <dbReference type="SAM" id="MobiDB-lite"/>
    </source>
</evidence>
<evidence type="ECO:0000313" key="3">
    <source>
        <dbReference type="Proteomes" id="UP000078348"/>
    </source>
</evidence>
<evidence type="ECO:0008006" key="4">
    <source>
        <dbReference type="Google" id="ProtNLM"/>
    </source>
</evidence>
<feature type="region of interest" description="Disordered" evidence="1">
    <location>
        <begin position="1568"/>
        <end position="2206"/>
    </location>
</feature>
<feature type="compositionally biased region" description="Basic and acidic residues" evidence="1">
    <location>
        <begin position="1896"/>
        <end position="1916"/>
    </location>
</feature>
<dbReference type="GO" id="GO:0006897">
    <property type="term" value="P:endocytosis"/>
    <property type="evidence" value="ECO:0007669"/>
    <property type="project" value="TreeGrafter"/>
</dbReference>
<dbReference type="Proteomes" id="UP000078348">
    <property type="component" value="Unassembled WGS sequence"/>
</dbReference>
<dbReference type="SUPFAM" id="SSF48371">
    <property type="entry name" value="ARM repeat"/>
    <property type="match status" value="1"/>
</dbReference>
<name>A0A196SJY9_BLAHN</name>
<feature type="compositionally biased region" description="Basic and acidic residues" evidence="1">
    <location>
        <begin position="1575"/>
        <end position="1617"/>
    </location>
</feature>
<keyword evidence="3" id="KW-1185">Reference proteome</keyword>